<evidence type="ECO:0000256" key="9">
    <source>
        <dbReference type="ARBA" id="ARBA00022511"/>
    </source>
</evidence>
<keyword evidence="21 33" id="KW-1164">Virus endocytosis by host</keyword>
<keyword evidence="25 33" id="KW-0472">Membrane</keyword>
<feature type="disulfide bond" evidence="33">
    <location>
        <begin position="53"/>
        <end position="73"/>
    </location>
</feature>
<keyword evidence="7 33" id="KW-1168">Fusion of virus membrane with host membrane</keyword>
<evidence type="ECO:0000256" key="29">
    <source>
        <dbReference type="ARBA" id="ARBA00023280"/>
    </source>
</evidence>
<evidence type="ECO:0000256" key="12">
    <source>
        <dbReference type="ARBA" id="ARBA00022595"/>
    </source>
</evidence>
<comment type="domain">
    <text evidence="33">The membrane proximal external region (MPER) present in gp41 is a tryptophan-rich region recognized by the antibodies 2F5, Z13, and 4E10. MPER seems to play a role in fusion.</text>
</comment>
<feature type="domain" description="Retroviral envelope protein GP41-like" evidence="37">
    <location>
        <begin position="536"/>
        <end position="725"/>
    </location>
</feature>
<evidence type="ECO:0000256" key="6">
    <source>
        <dbReference type="ARBA" id="ARBA00004650"/>
    </source>
</evidence>
<evidence type="ECO:0000256" key="21">
    <source>
        <dbReference type="ARBA" id="ARBA00022890"/>
    </source>
</evidence>
<keyword evidence="16 33" id="KW-0732">Signal</keyword>
<evidence type="ECO:0000256" key="15">
    <source>
        <dbReference type="ARBA" id="ARBA00022703"/>
    </source>
</evidence>
<comment type="domain">
    <text evidence="33">The CD4-binding region is targeted by the antibody b12.</text>
</comment>
<evidence type="ECO:0000259" key="36">
    <source>
        <dbReference type="Pfam" id="PF00516"/>
    </source>
</evidence>
<keyword evidence="24 33" id="KW-0175">Coiled coil</keyword>
<dbReference type="InterPro" id="IPR000328">
    <property type="entry name" value="GP41-like"/>
</dbReference>
<evidence type="ECO:0000256" key="5">
    <source>
        <dbReference type="ARBA" id="ARBA00004578"/>
    </source>
</evidence>
<feature type="disulfide bond" evidence="33">
    <location>
        <begin position="237"/>
        <end position="248"/>
    </location>
</feature>
<sequence>MRVKETRKNYQHLWRWGILLLGMLMICSATEKLWVTVYYGVPVWKEATTTLFCASDAKAYDKEVHNVWATHACVPTDPNPQEVELKNVTENFNMWKNNMVDQMHEDIISLWDQSLKPCVKLTPLCVTLNCTDELKNATFRSNTTTNSSWEKMEKGEIKNCSFNITTSMKDKVQKTYALFYKLDVVPMEPRDDNNDSNTSYRLISCNTSVVTQACPKVSFEPIPIHYCAPAGFAILKCNNKTFNGTGPCTNVSTVQCTHGIKPVVSTQLLLNGSLAEEDVVIRSENISDNAKTIIVQLKEAVEINCTRLNNNTRKSIHMGPGRAFYTTGEIIGDIRQAHCNISTTKWNKTLGQVVKKLREYFNKTIAFNRSSGGDPEIVMHSFNCGGEFFYCNTTQLFNSTWQNETSGSINITDIGENITLPCRIKQIINLWQGVGKAMYAPPIQGQISCSSNITGLLLTRDGGNNNETNRTETFRPGGGNMKDNWRSELYKYKVVKIEPLGVAPTRAKRRVVQREKRAVTLGAMFLGFLGAAGSTMGAASMTLTVQARLLLSGIVQQQNNLLRAIEAQQHLLQLTVWGIKQLRARVLAVERYLKDQQLLGIWGCSGKLICTTAVPWNTSWSNKSYSQIWENMTWMEWEREIDNYTSLIYTLIEESQNQQEKNEQELLELDKWASLWNWFSITNWLWYIRIFIMIVGGLVGLRIVFTVISIVTRVRQGYSPLSFQTRLPTPRGPDRPEGIEEEGGEKDRDRSGRLVTGFLALIWDDLRSLCLFSYHRLRDLPLIAARTVELLGRRGWEALKYLWNLLQYWIQELKNSAVSLFNATAITVAEGTDWVIEVIQRAFRAFIHIPTRVRQGLERALQ</sequence>
<comment type="subunit">
    <text evidence="32">The mature envelope protein (Env) consists of a homotrimer of non-covalently associated gp120-gp41 heterodimers. The resulting complex protrudes from the virus surface as a spike. There seems to be as few as 10 spikes on the average virion. Interacts with host CD4, CCR5 and CXCR4. Gp120 also interacts with the C-type lectins CD209/DC-SIGN and CLEC4M/DC-SIGNR (collectively referred to as DC-SIGN(R)). Gp120 and gp41 interact with GalCer. Gp120 interacts with host ITGA4/ITGB7 complex; on CD4+ T-cells, this interaction results in rapid activation of integrin ITGAL/LFA-1, which facilitates efficient cell-to-cell spreading of HIV-1. Gp120 interacts with cell-associated heparan sulfate; this interaction increases virus infectivity on permissive cells and may be involved in infection of CD4- cells.</text>
</comment>
<evidence type="ECO:0000256" key="19">
    <source>
        <dbReference type="ARBA" id="ARBA00022870"/>
    </source>
</evidence>
<dbReference type="GO" id="GO:0019031">
    <property type="term" value="C:viral envelope"/>
    <property type="evidence" value="ECO:0007669"/>
    <property type="project" value="UniProtKB-KW"/>
</dbReference>
<evidence type="ECO:0000256" key="31">
    <source>
        <dbReference type="ARBA" id="ARBA00023296"/>
    </source>
</evidence>
<feature type="transmembrane region" description="Helical" evidence="34">
    <location>
        <begin position="684"/>
        <end position="711"/>
    </location>
</feature>
<keyword evidence="31 33" id="KW-1160">Virus entry into host cell</keyword>
<proteinExistence type="inferred from homology"/>
<feature type="region of interest" description="MPER; binding to GalCer" evidence="33">
    <location>
        <begin position="668"/>
        <end position="689"/>
    </location>
</feature>
<keyword evidence="23 33" id="KW-1039">Host endosome</keyword>
<dbReference type="GO" id="GO:0055036">
    <property type="term" value="C:virion membrane"/>
    <property type="evidence" value="ECO:0007669"/>
    <property type="project" value="UniProtKB-SubCell"/>
</dbReference>
<organismHost>
    <name type="scientific">Homo sapiens</name>
    <name type="common">Human</name>
    <dbReference type="NCBI Taxonomy" id="9606"/>
</organismHost>
<evidence type="ECO:0000256" key="26">
    <source>
        <dbReference type="ARBA" id="ARBA00023139"/>
    </source>
</evidence>
<feature type="region of interest" description="Disordered" evidence="35">
    <location>
        <begin position="724"/>
        <end position="749"/>
    </location>
</feature>
<keyword evidence="8 33" id="KW-1170">Fusion of virus membrane with host endosomal membrane</keyword>
<comment type="PTM">
    <text evidence="33">Specific enzymatic cleavages in vivo yield mature proteins. Envelope glycoproteins are synthesized as a inactive precursor that is heavily N-glycosylated and processed likely by host cell furin in the Golgi to yield the mature SU and TM proteins. The cleavage site between SU and TM requires the minimal sequence [KR]-X-[KR]-R. About 2 of the 9 disulfide bonds of gp41 are reduced by P4HB/PDI, following binding to CD4 receptor.</text>
</comment>
<comment type="domain">
    <text evidence="33 34">The 17 amino acids long immunosuppressive region is present in many retroviral envelope proteins. Synthetic peptides derived from this relatively conserved sequence inhibit immune function in vitro and in vivo.</text>
</comment>
<evidence type="ECO:0000256" key="2">
    <source>
        <dbReference type="ARBA" id="ARBA00004433"/>
    </source>
</evidence>
<feature type="domain" description="Human immunodeficiency virus 1 envelope glycoprotein Gp120" evidence="36">
    <location>
        <begin position="33"/>
        <end position="517"/>
    </location>
</feature>
<dbReference type="GO" id="GO:1903911">
    <property type="term" value="P:positive regulation of receptor clustering"/>
    <property type="evidence" value="ECO:0007669"/>
    <property type="project" value="UniProtKB-UniRule"/>
</dbReference>
<feature type="disulfide bond" evidence="33">
    <location>
        <begin position="227"/>
        <end position="256"/>
    </location>
</feature>
<comment type="PTM">
    <text evidence="33">Palmitoylation of the transmembrane protein and of Env polyprotein (prior to its proteolytic cleavage) is essential for their association with host cell membrane lipid rafts. Palmitoylation is therefore required for envelope trafficking to classical lipid rafts, but not for viral replication.</text>
</comment>
<evidence type="ECO:0000256" key="1">
    <source>
        <dbReference type="ARBA" id="ARBA00004402"/>
    </source>
</evidence>
<evidence type="ECO:0000256" key="20">
    <source>
        <dbReference type="ARBA" id="ARBA00022879"/>
    </source>
</evidence>
<evidence type="ECO:0000256" key="23">
    <source>
        <dbReference type="ARBA" id="ARBA00023046"/>
    </source>
</evidence>
<comment type="miscellaneous">
    <text evidence="33">Inhibitors targeting HIV-1 viral envelope proteins are used as antiretroviral drugs. Attachment of virions to the cell surface via non-specific interactions and CD4 binding can be blocked by inhibitors that include cyanovirin-N, cyclotriazadisulfonamide analogs, PRO 2000, TNX 355 and PRO 542. In addition, BMS 806 can block CD4-induced conformational changes. Env interactions with the coreceptor molecules can be targeted by CCR5 antagonists including SCH-D, maraviroc (UK 427857) and aplaviroc (GW 873140), and the CXCR4 antagonist AMD 070. Fusion of viral and cellular membranes can be inhibited by peptides such as enfuvirtide and tifuvirtide (T 1249). Resistance to inhibitors associated with mutations in Env are observed. Most of the time, single mutations confer only a modest reduction in drug susceptibility. Combination of several mutations is usually required to develop a high-level drug resistance.</text>
</comment>
<evidence type="ECO:0000256" key="22">
    <source>
        <dbReference type="ARBA" id="ARBA00022989"/>
    </source>
</evidence>
<dbReference type="GO" id="GO:0019064">
    <property type="term" value="P:fusion of virus membrane with host plasma membrane"/>
    <property type="evidence" value="ECO:0007669"/>
    <property type="project" value="UniProtKB-UniRule"/>
</dbReference>
<dbReference type="FunFam" id="1.20.5.490:FF:000001">
    <property type="entry name" value="Envelope glycoprotein gp160"/>
    <property type="match status" value="1"/>
</dbReference>
<evidence type="ECO:0000256" key="10">
    <source>
        <dbReference type="ARBA" id="ARBA00022570"/>
    </source>
</evidence>
<dbReference type="GO" id="GO:0016020">
    <property type="term" value="C:membrane"/>
    <property type="evidence" value="ECO:0007669"/>
    <property type="project" value="UniProtKB-UniRule"/>
</dbReference>
<dbReference type="CDD" id="cd09909">
    <property type="entry name" value="HIV-1-like_HR1-HR2"/>
    <property type="match status" value="1"/>
</dbReference>
<dbReference type="Gene3D" id="2.170.40.20">
    <property type="entry name" value="Human immunodeficiency virus 1, Gp160, envelope glycoprotein"/>
    <property type="match status" value="2"/>
</dbReference>
<dbReference type="FunFam" id="1.10.287.210:FF:000001">
    <property type="entry name" value="Envelope glycoprotein gp160"/>
    <property type="match status" value="1"/>
</dbReference>
<organism evidence="38">
    <name type="scientific">Human immunodeficiency virus type 1</name>
    <name type="common">HIV-1</name>
    <dbReference type="NCBI Taxonomy" id="11676"/>
    <lineage>
        <taxon>Viruses</taxon>
        <taxon>Riboviria</taxon>
        <taxon>Pararnavirae</taxon>
        <taxon>Artverviricota</taxon>
        <taxon>Revtraviricetes</taxon>
        <taxon>Ortervirales</taxon>
        <taxon>Retroviridae</taxon>
        <taxon>Orthoretrovirinae</taxon>
        <taxon>Lentivirus</taxon>
        <taxon>Lentivirus humimdef1</taxon>
    </lineage>
</organism>
<keyword evidence="12 33" id="KW-1162">Viral penetration into host cytoplasm</keyword>
<comment type="domain">
    <text evidence="33">The YXXL motif is involved in determining the exact site of viral release at the surface of infected mononuclear cells and promotes endocytosis. YXXL and di-leucine endocytosis motifs interact directly or indirectly with the clathrin adapter complexes, opperate independently, and their activities are not additive.</text>
</comment>
<evidence type="ECO:0000256" key="25">
    <source>
        <dbReference type="ARBA" id="ARBA00023136"/>
    </source>
</evidence>
<keyword evidence="11 33" id="KW-0945">Host-virus interaction</keyword>
<evidence type="ECO:0000256" key="8">
    <source>
        <dbReference type="ARBA" id="ARBA00022510"/>
    </source>
</evidence>
<feature type="disulfide bond" evidence="33">
    <location>
        <begin position="604"/>
        <end position="610"/>
    </location>
</feature>
<keyword evidence="14 33" id="KW-0812">Transmembrane</keyword>
<accession>Q8UL84</accession>
<keyword evidence="20 33" id="KW-0261">Viral envelope protein</keyword>
<evidence type="ECO:0000256" key="13">
    <source>
        <dbReference type="ARBA" id="ARBA00022685"/>
    </source>
</evidence>
<keyword evidence="26 33" id="KW-0564">Palmitate</keyword>
<dbReference type="FunFam" id="2.170.40.20:FF:000001">
    <property type="entry name" value="Envelope glycoprotein gp160"/>
    <property type="match status" value="1"/>
</dbReference>
<evidence type="ECO:0000256" key="24">
    <source>
        <dbReference type="ARBA" id="ARBA00023054"/>
    </source>
</evidence>
<comment type="similarity">
    <text evidence="33">Belongs to the HIV-1 env protein family.</text>
</comment>
<feature type="region of interest" description="Fusion peptide" evidence="33">
    <location>
        <begin position="518"/>
        <end position="538"/>
    </location>
</feature>
<evidence type="ECO:0000259" key="37">
    <source>
        <dbReference type="Pfam" id="PF00517"/>
    </source>
</evidence>
<dbReference type="InterPro" id="IPR000777">
    <property type="entry name" value="HIV1_Gp120"/>
</dbReference>
<dbReference type="GO" id="GO:0052031">
    <property type="term" value="P:symbiont-mediated perturbation of host defense response"/>
    <property type="evidence" value="ECO:0007669"/>
    <property type="project" value="UniProtKB-UniRule"/>
</dbReference>
<feature type="lipid moiety-binding region" description="S-palmitoyl cysteine; by host" evidence="33">
    <location>
        <position position="770"/>
    </location>
</feature>
<evidence type="ECO:0000256" key="16">
    <source>
        <dbReference type="ARBA" id="ARBA00022729"/>
    </source>
</evidence>
<protein>
    <recommendedName>
        <fullName evidence="33">Envelope glycoprotein gp160</fullName>
    </recommendedName>
    <alternativeName>
        <fullName evidence="33">Env polyprotein</fullName>
    </alternativeName>
    <component>
        <recommendedName>
            <fullName evidence="33">Surface protein gp120</fullName>
            <shortName evidence="33">SU</shortName>
        </recommendedName>
        <alternativeName>
            <fullName evidence="33">Glycoprotein 120</fullName>
            <shortName evidence="33">gp120</shortName>
        </alternativeName>
    </component>
    <component>
        <recommendedName>
            <fullName evidence="33">Transmembrane protein gp41</fullName>
            <shortName evidence="33">TM</shortName>
        </recommendedName>
        <alternativeName>
            <fullName evidence="33">Glycoprotein 41</fullName>
            <shortName evidence="33">gp41</shortName>
        </alternativeName>
    </component>
</protein>
<feature type="transmembrane region" description="Helical" evidence="34">
    <location>
        <begin position="12"/>
        <end position="30"/>
    </location>
</feature>
<reference evidence="38" key="1">
    <citation type="submission" date="2001-10" db="EMBL/GenBank/DDBJ databases">
        <title>Selection on isolation of HIV-1 in peripheral blood mononuclear cells and Herpesvirus saimiri transformed T-cells is comparable.</title>
        <authorList>
            <person name="Zheng N.N."/>
            <person name="Vella C."/>
            <person name="Easterbrook P.J."/>
            <person name="Daniels R.S."/>
        </authorList>
    </citation>
    <scope>NUCLEOTIDE SEQUENCE</scope>
</reference>
<dbReference type="Pfam" id="PF00516">
    <property type="entry name" value="GP120"/>
    <property type="match status" value="1"/>
</dbReference>
<dbReference type="Pfam" id="PF00517">
    <property type="entry name" value="GP41"/>
    <property type="match status" value="1"/>
</dbReference>
<dbReference type="GO" id="GO:0020002">
    <property type="term" value="C:host cell plasma membrane"/>
    <property type="evidence" value="ECO:0007669"/>
    <property type="project" value="UniProtKB-SubCell"/>
</dbReference>
<dbReference type="GO" id="GO:0075512">
    <property type="term" value="P:clathrin-dependent endocytosis of virus by host cell"/>
    <property type="evidence" value="ECO:0007669"/>
    <property type="project" value="UniProtKB-UniRule"/>
</dbReference>
<feature type="chain" id="PRO_5023283994" description="Transmembrane protein gp41" evidence="33">
    <location>
        <begin position="518"/>
        <end position="862"/>
    </location>
</feature>
<dbReference type="HAMAP" id="MF_04083">
    <property type="entry name" value="HIV_ENV"/>
    <property type="match status" value="1"/>
</dbReference>
<keyword evidence="22 33" id="KW-1133">Transmembrane helix</keyword>
<keyword evidence="28 33" id="KW-0325">Glycoprotein</keyword>
<comment type="domain">
    <text evidence="33">Some of the most genetically diverse regions of the viral genome are present in Env. They are called variable regions 1 through 5 (V1 through V5). Coreceptor usage of gp120 is determined mainly by the primary structure of the third variable region (V3) in the outer domain of gp120. The sequence of V3 determines which coreceptor, CCR5 and/or CXCR4 (corresponding to R5/macrophage, X4/T cell and R5X4/T cell and macrophage tropism), is used to trigger the fusion potential of the Env complex, and hence which cells the virus can infect. Binding to CCR5 involves a region adjacent in addition to V3.</text>
</comment>
<feature type="region of interest" description="Immunosuppression" evidence="33">
    <location>
        <begin position="580"/>
        <end position="598"/>
    </location>
</feature>
<evidence type="ECO:0000256" key="27">
    <source>
        <dbReference type="ARBA" id="ARBA00023157"/>
    </source>
</evidence>
<evidence type="ECO:0000256" key="34">
    <source>
        <dbReference type="RuleBase" id="RU363095"/>
    </source>
</evidence>
<comment type="subcellular location">
    <subcellularLocation>
        <location evidence="3">Host cell membrane</location>
        <topology evidence="3">Peripheral membrane protein</topology>
    </subcellularLocation>
    <subcellularLocation>
        <location evidence="1">Host cell membrane</location>
        <topology evidence="1">Single-pass type I membrane protein</topology>
    </subcellularLocation>
    <subcellularLocation>
        <location evidence="2">Host endosome membrane</location>
        <topology evidence="2">Peripheral membrane protein</topology>
    </subcellularLocation>
    <subcellularLocation>
        <location evidence="5">Host endosome membrane</location>
        <topology evidence="5">Single-pass type I membrane protein</topology>
    </subcellularLocation>
    <subcellularLocation>
        <location evidence="6">Virion membrane</location>
        <topology evidence="6">Peripheral membrane protein</topology>
    </subcellularLocation>
    <subcellularLocation>
        <location evidence="4">Virion membrane</location>
        <topology evidence="4">Single-pass type I membrane protein</topology>
    </subcellularLocation>
</comment>
<evidence type="ECO:0000256" key="11">
    <source>
        <dbReference type="ARBA" id="ARBA00022581"/>
    </source>
</evidence>
<evidence type="ECO:0000256" key="18">
    <source>
        <dbReference type="ARBA" id="ARBA00022844"/>
    </source>
</evidence>
<comment type="PTM">
    <text evidence="33">Highly glycosylated by host. The high number of glycan on the protein is reffered to as 'glycan shield' because it contributes to hide protein sequence from adaptive immune system.</text>
</comment>
<evidence type="ECO:0000256" key="35">
    <source>
        <dbReference type="SAM" id="MobiDB-lite"/>
    </source>
</evidence>
<gene>
    <name evidence="33 38" type="primary">env</name>
</gene>
<dbReference type="GO" id="GO:0044175">
    <property type="term" value="C:host cell endosome membrane"/>
    <property type="evidence" value="ECO:0007669"/>
    <property type="project" value="UniProtKB-SubCell"/>
</dbReference>
<evidence type="ECO:0000256" key="32">
    <source>
        <dbReference type="ARBA" id="ARBA00062028"/>
    </source>
</evidence>
<keyword evidence="18 33" id="KW-0946">Virion</keyword>
<comment type="subcellular location">
    <molecule>Transmembrane protein gp41</molecule>
    <subcellularLocation>
        <location evidence="33">Virion membrane</location>
        <topology evidence="33">Single-pass type I membrane protein</topology>
    </subcellularLocation>
    <subcellularLocation>
        <location evidence="33">Host cell membrane</location>
        <topology evidence="33">Single-pass type I membrane protein</topology>
    </subcellularLocation>
    <subcellularLocation>
        <location evidence="33">Host endosome membrane</location>
        <topology evidence="33">Single-pass type I membrane protein</topology>
    </subcellularLocation>
    <text evidence="33">It is probably concentrated at the site of budding and incorporated into the virions possibly by contacts between the cytoplasmic tail of Env and the N-terminus of Gag.</text>
</comment>
<keyword evidence="27 33" id="KW-1015">Disulfide bond</keyword>
<feature type="region of interest" description="CD4-binding loop" evidence="33">
    <location>
        <begin position="370"/>
        <end position="380"/>
    </location>
</feature>
<evidence type="ECO:0000313" key="38">
    <source>
        <dbReference type="EMBL" id="CAD10912.1"/>
    </source>
</evidence>
<comment type="caution">
    <text evidence="33 34">Lacks conserved residue(s) required for the propagation of feature annotation.</text>
</comment>
<evidence type="ECO:0000256" key="4">
    <source>
        <dbReference type="ARBA" id="ARBA00004563"/>
    </source>
</evidence>
<dbReference type="GO" id="GO:0039654">
    <property type="term" value="P:fusion of virus membrane with host endosome membrane"/>
    <property type="evidence" value="ECO:0007669"/>
    <property type="project" value="UniProtKB-UniRule"/>
</dbReference>
<dbReference type="GO" id="GO:0019062">
    <property type="term" value="P:virion attachment to host cell"/>
    <property type="evidence" value="ECO:0007669"/>
    <property type="project" value="UniProtKB-UniRule"/>
</dbReference>
<keyword evidence="17 33" id="KW-1161">Viral attachment to host cell</keyword>
<comment type="subunit">
    <text evidence="33">The mature envelope protein (Env) consists of a homotrimer of non-covalently associated gp120-gp41 heterodimers. The resulting complex protrudes from the virus surface as a spike. There seems to be as few as 10 spikes on the average virion. Surface protein gp120 interacts with host CD4, CCR5 and CXCR4. Gp120 also interacts with the C-type lectins CD209/DC-SIGN and CLEC4M/DC-SIGNR (collectively referred to as DC-SIGN(R)). Gp120 and gp41 interact with GalCer. Gp120 interacts with host ITGA4/ITGB7 complex; on CD4+ T-cells, this interaction results in rapid activation of integrin ITGAL/LFA-1, which facilitates efficient cell-to-cell spreading of HIV-1. Gp120 interacts with cell-associated heparan sulfate; this interaction increases virus infectivity on permissive cells and may be involved in infection of CD4- cells.</text>
</comment>
<comment type="function">
    <text evidence="33">Envelope glycoprotein gp160: Oligomerizes in the host endoplasmic reticulum into predominantly trimers. In a second time, gp160 transits in the host Golgi, where glycosylation is completed. The precursor is then proteolytically cleaved in the trans-Golgi and thereby activated by cellular furin or furin-like proteases to produce gp120 and gp41.</text>
</comment>
<dbReference type="SUPFAM" id="SSF58069">
    <property type="entry name" value="Virus ectodomain"/>
    <property type="match status" value="1"/>
</dbReference>
<dbReference type="InterPro" id="IPR037527">
    <property type="entry name" value="Gp160"/>
</dbReference>
<keyword evidence="9 33" id="KW-1032">Host cell membrane</keyword>
<dbReference type="EMBL" id="AJ418502">
    <property type="protein sequence ID" value="CAD10912.1"/>
    <property type="molecule type" value="Genomic_RNA"/>
</dbReference>
<feature type="topological domain" description="Cytoplasmic" evidence="33">
    <location>
        <begin position="712"/>
        <end position="862"/>
    </location>
</feature>
<evidence type="ECO:0000256" key="7">
    <source>
        <dbReference type="ARBA" id="ARBA00022506"/>
    </source>
</evidence>
<comment type="function">
    <text evidence="33">Surface protein gp120: Attaches the virus to the host lymphoid cell by binding to the primary receptor CD4. This interaction induces a structural rearrangement creating a high affinity binding site for a chemokine coreceptor like CXCR4 and/or CCR5. Acts as a ligand for CD209/DC-SIGN and CLEC4M/DC-SIGNR, which are respectively found on dendritic cells (DCs), and on endothelial cells of liver sinusoids and lymph node sinuses. These interactions allow capture of viral particles at mucosal surfaces by these cells and subsequent transmission to permissive cells. HIV subverts the migration properties of dendritic cells to gain access to CD4+ T-cells in lymph nodes. Virus transmission to permissive T-cells occurs either in trans (without DCs infection, through viral capture and transmission), or in cis (following DCs productive infection, through the usual CD4-gp120 interaction), thereby inducing a robust infection. In trans infection, bound virions remain infectious over days and it is proposed that they are not degraded, but protected in non-lysosomal acidic organelles within the DCs close to the cell membrane thus contributing to the viral infectious potential during DCs' migration from the periphery to the lymphoid tissues. On arrival at lymphoid tissues, intact virions recycle back to DCs' cell surface allowing virus transmission to CD4+ T-cells.</text>
</comment>
<keyword evidence="19 33" id="KW-1043">Host membrane</keyword>
<dbReference type="GO" id="GO:0005198">
    <property type="term" value="F:structural molecule activity"/>
    <property type="evidence" value="ECO:0007669"/>
    <property type="project" value="UniProtKB-UniRule"/>
</dbReference>
<dbReference type="GO" id="GO:0019082">
    <property type="term" value="P:viral protein processing"/>
    <property type="evidence" value="ECO:0007669"/>
    <property type="project" value="UniProtKB-UniRule"/>
</dbReference>
<dbReference type="InterPro" id="IPR036377">
    <property type="entry name" value="Gp120_core_sf"/>
</dbReference>
<keyword evidence="29 33" id="KW-0899">Viral immunoevasion</keyword>
<feature type="site" description="Cleavage; by host furin" evidence="33">
    <location>
        <begin position="517"/>
        <end position="518"/>
    </location>
</feature>
<dbReference type="Gene3D" id="1.10.287.210">
    <property type="match status" value="1"/>
</dbReference>
<evidence type="ECO:0000256" key="17">
    <source>
        <dbReference type="ARBA" id="ARBA00022804"/>
    </source>
</evidence>
<feature type="coiled-coil region" evidence="33">
    <location>
        <begin position="639"/>
        <end position="673"/>
    </location>
</feature>
<comment type="function">
    <text evidence="33">Transmembrane protein gp41: Acts as a class I viral fusion protein. Under the current model, the protein has at least 3 conformational states: pre-fusion native state, pre-hairpin intermediate state, and post-fusion hairpin state. During fusion of viral and target intracellular membranes, the coiled coil regions (heptad repeats) assume a trimer-of-hairpins structure, positioning the fusion peptide in close proximity to the C-terminal region of the ectodomain. The formation of this structure appears to drive apposition and subsequent fusion of viral and target cell membranes. Complete fusion occurs in host cell endosomes and is dynamin-dependent, however some lipid transfer might occur at the plasma membrane. The virus undergoes clathrin-dependent internalization long before endosomal fusion, thus minimizing the surface exposure of conserved viral epitopes during fusion and reducing the efficacy of inhibitors targeting these epitopes. Membranes fusion leads to delivery of the nucleocapsid into the cytoplasm.</text>
</comment>
<keyword evidence="30 33" id="KW-0449">Lipoprotein</keyword>
<evidence type="ECO:0000256" key="14">
    <source>
        <dbReference type="ARBA" id="ARBA00022692"/>
    </source>
</evidence>
<evidence type="ECO:0000256" key="33">
    <source>
        <dbReference type="HAMAP-Rule" id="MF_04083"/>
    </source>
</evidence>
<comment type="subcellular location">
    <molecule>Surface protein gp120</molecule>
    <subcellularLocation>
        <location evidence="33">Virion membrane</location>
        <topology evidence="33">Peripheral membrane protein</topology>
    </subcellularLocation>
    <subcellularLocation>
        <location evidence="33">Host cell membrane</location>
        <topology evidence="33">Peripheral membrane protein</topology>
    </subcellularLocation>
    <subcellularLocation>
        <location evidence="33">Host endosome membrane</location>
        <topology evidence="33">Single-pass type I membrane protein</topology>
    </subcellularLocation>
    <text evidence="33">The surface protein is not anchored to the viral envelope, but associates with the extravirion surface through its binding to TM. It is probably concentrated at the site of budding and incorporated into the virions possibly by contacts between the cytoplasmic tail of Env and the N-terminus of Gag.</text>
</comment>
<comment type="miscellaneous">
    <text evidence="33">HIV-1 lineages are divided in three main groups, M (for Major), O (for Outlier), and N (for New, or Non-M, Non-O). The vast majority of strains found worldwide belong to the group M. Group O seems to be endemic to and largely confined to Cameroon and neighboring countries in West Central Africa, where these viruses represent a small minority of HIV-1 strains. The group N is represented by a limited number of isolates from Cameroonian persons. The group M is further subdivided in 9 clades or subtypes (A to D, F to H, J and K).</text>
</comment>
<evidence type="ECO:0000256" key="28">
    <source>
        <dbReference type="ARBA" id="ARBA00023180"/>
    </source>
</evidence>
<dbReference type="GO" id="GO:1903908">
    <property type="term" value="P:positive regulation of plasma membrane raft polarization"/>
    <property type="evidence" value="ECO:0007669"/>
    <property type="project" value="UniProtKB-UniRule"/>
</dbReference>
<name>Q8UL84_HV1</name>
<keyword evidence="10 33" id="KW-1165">Clathrin-mediated endocytosis of virus by host</keyword>
<feature type="short sequence motif" description="YXXL motif; contains endocytosis signal" evidence="33">
    <location>
        <begin position="718"/>
        <end position="721"/>
    </location>
</feature>
<keyword evidence="13 33" id="KW-0165">Cleavage on pair of basic residues</keyword>
<dbReference type="SUPFAM" id="SSF56502">
    <property type="entry name" value="gp120 core"/>
    <property type="match status" value="2"/>
</dbReference>
<keyword evidence="15 33" id="KW-0053">Apoptosis</keyword>
<evidence type="ECO:0000256" key="3">
    <source>
        <dbReference type="ARBA" id="ARBA00004505"/>
    </source>
</evidence>
<evidence type="ECO:0000256" key="30">
    <source>
        <dbReference type="ARBA" id="ARBA00023288"/>
    </source>
</evidence>
<dbReference type="FunFam" id="2.170.40.20:FF:000003">
    <property type="entry name" value="Envelope glycoprotein gp160"/>
    <property type="match status" value="1"/>
</dbReference>
<dbReference type="Gene3D" id="1.20.5.490">
    <property type="entry name" value="Single helix bin"/>
    <property type="match status" value="1"/>
</dbReference>
<feature type="chain" id="PRO_5023283995" description="Envelope glycoprotein gp160" evidence="33">
    <location>
        <begin position="32"/>
        <end position="862"/>
    </location>
</feature>